<comment type="cofactor">
    <cofactor evidence="1">
        <name>[4Fe-4S] cluster</name>
        <dbReference type="ChEBI" id="CHEBI:49883"/>
    </cofactor>
</comment>
<organism evidence="6 7">
    <name type="scientific">Photobacterium chitinilyticum</name>
    <dbReference type="NCBI Taxonomy" id="2485123"/>
    <lineage>
        <taxon>Bacteria</taxon>
        <taxon>Pseudomonadati</taxon>
        <taxon>Pseudomonadota</taxon>
        <taxon>Gammaproteobacteria</taxon>
        <taxon>Vibrionales</taxon>
        <taxon>Vibrionaceae</taxon>
        <taxon>Photobacterium</taxon>
    </lineage>
</organism>
<sequence length="262" mass="27586">MITCGVDIGSRTIKVVIFDGQNIIDSATTLSGAAPRDNAERLYLEMLAANHCTQSDIAMTVATGYGRNYFELADKVSSEIICHTAGVAFLCPQVRTIIDIGGQDSKVVQVSAEGKVADFVMNDRCAAGTGKFIEMVAHTLNMSLEETGTAALSCDEICEVSSMCAVFAESEVIGLLHKGVPPEVILRGVFRSVAKRVVSLGRKLGFAEPIVFTGGVAQNPGVLEAIRVQVGDPSVEIPSNPQLTGSLGAAIIGQQIATKNLQ</sequence>
<evidence type="ECO:0000313" key="6">
    <source>
        <dbReference type="EMBL" id="RWX56884.1"/>
    </source>
</evidence>
<evidence type="ECO:0000256" key="4">
    <source>
        <dbReference type="ARBA" id="ARBA00023014"/>
    </source>
</evidence>
<dbReference type="SUPFAM" id="SSF53067">
    <property type="entry name" value="Actin-like ATPase domain"/>
    <property type="match status" value="1"/>
</dbReference>
<evidence type="ECO:0000256" key="3">
    <source>
        <dbReference type="ARBA" id="ARBA00023004"/>
    </source>
</evidence>
<dbReference type="GO" id="GO:0051536">
    <property type="term" value="F:iron-sulfur cluster binding"/>
    <property type="evidence" value="ECO:0007669"/>
    <property type="project" value="UniProtKB-KW"/>
</dbReference>
<dbReference type="InterPro" id="IPR008275">
    <property type="entry name" value="CoA_E_activase_dom"/>
</dbReference>
<evidence type="ECO:0000259" key="5">
    <source>
        <dbReference type="Pfam" id="PF01869"/>
    </source>
</evidence>
<feature type="domain" description="ATPase BadF/BadG/BcrA/BcrD type" evidence="5">
    <location>
        <begin position="5"/>
        <end position="253"/>
    </location>
</feature>
<protein>
    <submittedName>
        <fullName evidence="6">2-hydroxyglutaryl-CoA dehydratase</fullName>
    </submittedName>
</protein>
<dbReference type="RefSeq" id="WP_128782201.1">
    <property type="nucleotide sequence ID" value="NZ_JAKJSG010000045.1"/>
</dbReference>
<dbReference type="PANTHER" id="PTHR32329:SF2">
    <property type="entry name" value="BIFUNCTIONAL PROTEIN [INCLUDES 2-HYDROXYACYL-COA DEHYDRATASE (N-TER) AND ITS ACTIVATOR DOMAIN (C_TERM)"/>
    <property type="match status" value="1"/>
</dbReference>
<dbReference type="AlphaFoldDB" id="A0A3S3QRA6"/>
<dbReference type="CDD" id="cd24036">
    <property type="entry name" value="ASKHA_NBD_BcrAD_BadFG_HgdC_HadI"/>
    <property type="match status" value="1"/>
</dbReference>
<dbReference type="GO" id="GO:0046872">
    <property type="term" value="F:metal ion binding"/>
    <property type="evidence" value="ECO:0007669"/>
    <property type="project" value="UniProtKB-KW"/>
</dbReference>
<evidence type="ECO:0000256" key="2">
    <source>
        <dbReference type="ARBA" id="ARBA00022723"/>
    </source>
</evidence>
<keyword evidence="7" id="KW-1185">Reference proteome</keyword>
<dbReference type="EMBL" id="RJLM01000001">
    <property type="protein sequence ID" value="RWX56884.1"/>
    <property type="molecule type" value="Genomic_DNA"/>
</dbReference>
<dbReference type="Gene3D" id="3.30.420.40">
    <property type="match status" value="2"/>
</dbReference>
<dbReference type="Pfam" id="PF01869">
    <property type="entry name" value="BcrAD_BadFG"/>
    <property type="match status" value="1"/>
</dbReference>
<dbReference type="InterPro" id="IPR002731">
    <property type="entry name" value="ATPase_BadF"/>
</dbReference>
<dbReference type="InterPro" id="IPR043129">
    <property type="entry name" value="ATPase_NBD"/>
</dbReference>
<dbReference type="NCBIfam" id="TIGR00241">
    <property type="entry name" value="CoA_E_activ"/>
    <property type="match status" value="1"/>
</dbReference>
<keyword evidence="3" id="KW-0408">Iron</keyword>
<evidence type="ECO:0000313" key="7">
    <source>
        <dbReference type="Proteomes" id="UP000287563"/>
    </source>
</evidence>
<keyword evidence="4" id="KW-0411">Iron-sulfur</keyword>
<dbReference type="Proteomes" id="UP000287563">
    <property type="component" value="Unassembled WGS sequence"/>
</dbReference>
<reference evidence="6 7" key="1">
    <citation type="submission" date="2018-11" db="EMBL/GenBank/DDBJ databases">
        <title>Photobacterium sp. BEI247 sp. nov., a marine bacterium isolated from Yongle Blue Hole in the South China Sea.</title>
        <authorList>
            <person name="Wang X."/>
        </authorList>
    </citation>
    <scope>NUCLEOTIDE SEQUENCE [LARGE SCALE GENOMIC DNA]</scope>
    <source>
        <strain evidence="7">BEI247</strain>
    </source>
</reference>
<dbReference type="PANTHER" id="PTHR32329">
    <property type="entry name" value="BIFUNCTIONAL PROTEIN [INCLUDES 2-HYDROXYACYL-COA DEHYDRATASE (N-TER) AND ITS ACTIVATOR DOMAIN (C_TERM)-RELATED"/>
    <property type="match status" value="1"/>
</dbReference>
<comment type="caution">
    <text evidence="6">The sequence shown here is derived from an EMBL/GenBank/DDBJ whole genome shotgun (WGS) entry which is preliminary data.</text>
</comment>
<proteinExistence type="predicted"/>
<evidence type="ECO:0000256" key="1">
    <source>
        <dbReference type="ARBA" id="ARBA00001966"/>
    </source>
</evidence>
<accession>A0A3S3QRA6</accession>
<dbReference type="OrthoDB" id="9177882at2"/>
<dbReference type="InterPro" id="IPR051805">
    <property type="entry name" value="Dehydratase_Activator_Redct"/>
</dbReference>
<keyword evidence="2" id="KW-0479">Metal-binding</keyword>
<name>A0A3S3QRA6_9GAMM</name>
<gene>
    <name evidence="6" type="ORF">EDI28_02225</name>
</gene>